<gene>
    <name evidence="2" type="ORF">BIV57_00650</name>
</gene>
<organism evidence="2 3">
    <name type="scientific">Mangrovactinospora gilvigrisea</name>
    <dbReference type="NCBI Taxonomy" id="1428644"/>
    <lineage>
        <taxon>Bacteria</taxon>
        <taxon>Bacillati</taxon>
        <taxon>Actinomycetota</taxon>
        <taxon>Actinomycetes</taxon>
        <taxon>Kitasatosporales</taxon>
        <taxon>Streptomycetaceae</taxon>
        <taxon>Mangrovactinospora</taxon>
    </lineage>
</organism>
<dbReference type="STRING" id="1428644.BIV57_00650"/>
<evidence type="ECO:0000313" key="2">
    <source>
        <dbReference type="EMBL" id="OIV39387.1"/>
    </source>
</evidence>
<reference evidence="2 3" key="1">
    <citation type="submission" date="2016-10" db="EMBL/GenBank/DDBJ databases">
        <title>Genome sequence of Streptomyces gilvigriseus MUSC 26.</title>
        <authorList>
            <person name="Lee L.-H."/>
            <person name="Ser H.-L."/>
        </authorList>
    </citation>
    <scope>NUCLEOTIDE SEQUENCE [LARGE SCALE GENOMIC DNA]</scope>
    <source>
        <strain evidence="2 3">MUSC 26</strain>
    </source>
</reference>
<evidence type="ECO:0000313" key="3">
    <source>
        <dbReference type="Proteomes" id="UP000243342"/>
    </source>
</evidence>
<proteinExistence type="predicted"/>
<evidence type="ECO:0000256" key="1">
    <source>
        <dbReference type="SAM" id="MobiDB-lite"/>
    </source>
</evidence>
<name>A0A1J7BL08_9ACTN</name>
<dbReference type="AlphaFoldDB" id="A0A1J7BL08"/>
<keyword evidence="3" id="KW-1185">Reference proteome</keyword>
<sequence>MAVPFLVTPRSPWTEQKEPGLTTTVTEAPEERDSRVGAGCGTADRVGVDAGVADGVGVGVGVGLAATVTDTAAEALLPLTAAV</sequence>
<protein>
    <submittedName>
        <fullName evidence="2">Uncharacterized protein</fullName>
    </submittedName>
</protein>
<accession>A0A1J7BL08</accession>
<feature type="region of interest" description="Disordered" evidence="1">
    <location>
        <begin position="1"/>
        <end position="38"/>
    </location>
</feature>
<comment type="caution">
    <text evidence="2">The sequence shown here is derived from an EMBL/GenBank/DDBJ whole genome shotgun (WGS) entry which is preliminary data.</text>
</comment>
<dbReference type="Proteomes" id="UP000243342">
    <property type="component" value="Unassembled WGS sequence"/>
</dbReference>
<dbReference type="EMBL" id="MLCF01000002">
    <property type="protein sequence ID" value="OIV39387.1"/>
    <property type="molecule type" value="Genomic_DNA"/>
</dbReference>